<evidence type="ECO:0000256" key="3">
    <source>
        <dbReference type="ARBA" id="ARBA00020827"/>
    </source>
</evidence>
<dbReference type="Pfam" id="PF07019">
    <property type="entry name" value="EMC6"/>
    <property type="match status" value="1"/>
</dbReference>
<feature type="transmembrane region" description="Helical" evidence="9">
    <location>
        <begin position="77"/>
        <end position="102"/>
    </location>
</feature>
<keyword evidence="6 9" id="KW-1133">Transmembrane helix</keyword>
<organism evidence="10">
    <name type="scientific">Aceria tosichella</name>
    <name type="common">wheat curl mite</name>
    <dbReference type="NCBI Taxonomy" id="561515"/>
    <lineage>
        <taxon>Eukaryota</taxon>
        <taxon>Metazoa</taxon>
        <taxon>Ecdysozoa</taxon>
        <taxon>Arthropoda</taxon>
        <taxon>Chelicerata</taxon>
        <taxon>Arachnida</taxon>
        <taxon>Acari</taxon>
        <taxon>Acariformes</taxon>
        <taxon>Trombidiformes</taxon>
        <taxon>Prostigmata</taxon>
        <taxon>Eupodina</taxon>
        <taxon>Eriophyoidea</taxon>
        <taxon>Eriophyidae</taxon>
        <taxon>Eriophyinae</taxon>
        <taxon>Aceriini</taxon>
        <taxon>Aceria</taxon>
    </lineage>
</organism>
<dbReference type="EMBL" id="GGYP01006553">
    <property type="protein sequence ID" value="MDE51324.1"/>
    <property type="molecule type" value="Transcribed_RNA"/>
</dbReference>
<dbReference type="InterPro" id="IPR008504">
    <property type="entry name" value="Emc6"/>
</dbReference>
<keyword evidence="7 9" id="KW-0472">Membrane</keyword>
<reference evidence="10" key="1">
    <citation type="submission" date="2018-10" db="EMBL/GenBank/DDBJ databases">
        <title>Transcriptome assembly of Aceria tosichella (Wheat curl mite) Type 2.</title>
        <authorList>
            <person name="Scully E.D."/>
            <person name="Geib S.M."/>
            <person name="Palmer N.A."/>
            <person name="Gupta A.K."/>
            <person name="Sarath G."/>
            <person name="Tatineni S."/>
        </authorList>
    </citation>
    <scope>NUCLEOTIDE SEQUENCE</scope>
    <source>
        <strain evidence="10">LincolnNE</strain>
    </source>
</reference>
<evidence type="ECO:0000256" key="5">
    <source>
        <dbReference type="ARBA" id="ARBA00022824"/>
    </source>
</evidence>
<evidence type="ECO:0000256" key="6">
    <source>
        <dbReference type="ARBA" id="ARBA00022989"/>
    </source>
</evidence>
<feature type="transmembrane region" description="Helical" evidence="9">
    <location>
        <begin position="45"/>
        <end position="65"/>
    </location>
</feature>
<accession>A0A6G1SLD0</accession>
<dbReference type="InterPro" id="IPR029008">
    <property type="entry name" value="EMC6-like"/>
</dbReference>
<protein>
    <recommendedName>
        <fullName evidence="3">ER membrane protein complex subunit 6</fullName>
    </recommendedName>
    <alternativeName>
        <fullName evidence="8">Transmembrane protein 93</fullName>
    </alternativeName>
</protein>
<dbReference type="PANTHER" id="PTHR20994">
    <property type="entry name" value="ER MEMBRANE PROTEIN COMPLEX SUBUNIT 6"/>
    <property type="match status" value="1"/>
</dbReference>
<comment type="similarity">
    <text evidence="2">Belongs to the EMC6 family.</text>
</comment>
<evidence type="ECO:0000256" key="9">
    <source>
        <dbReference type="SAM" id="Phobius"/>
    </source>
</evidence>
<comment type="subcellular location">
    <subcellularLocation>
        <location evidence="1">Endoplasmic reticulum membrane</location>
        <topology evidence="1">Multi-pass membrane protein</topology>
    </subcellularLocation>
</comment>
<evidence type="ECO:0000256" key="8">
    <source>
        <dbReference type="ARBA" id="ARBA00031072"/>
    </source>
</evidence>
<dbReference type="AlphaFoldDB" id="A0A6G1SLD0"/>
<evidence type="ECO:0000256" key="1">
    <source>
        <dbReference type="ARBA" id="ARBA00004477"/>
    </source>
</evidence>
<name>A0A6G1SLD0_9ACAR</name>
<proteinExistence type="inferred from homology"/>
<dbReference type="PANTHER" id="PTHR20994:SF0">
    <property type="entry name" value="ER MEMBRANE PROTEIN COMPLEX SUBUNIT 6"/>
    <property type="match status" value="1"/>
</dbReference>
<evidence type="ECO:0000256" key="2">
    <source>
        <dbReference type="ARBA" id="ARBA00009436"/>
    </source>
</evidence>
<sequence>MGTVIAYSESAIRGNFSAVEYCKTFVAALSGSCAGIIGLTGISGFVFYFISALILWLMILFKAGFGDNWKKYFRQRQILLTNGIFDGLFTYILFWTFLYGMVHVY</sequence>
<gene>
    <name evidence="10" type="primary">Tmem93</name>
    <name evidence="10" type="ORF">g.21147</name>
</gene>
<evidence type="ECO:0000256" key="4">
    <source>
        <dbReference type="ARBA" id="ARBA00022692"/>
    </source>
</evidence>
<evidence type="ECO:0000313" key="10">
    <source>
        <dbReference type="EMBL" id="MDE51324.1"/>
    </source>
</evidence>
<dbReference type="GO" id="GO:0034975">
    <property type="term" value="P:protein folding in endoplasmic reticulum"/>
    <property type="evidence" value="ECO:0007669"/>
    <property type="project" value="TreeGrafter"/>
</dbReference>
<dbReference type="GO" id="GO:0072546">
    <property type="term" value="C:EMC complex"/>
    <property type="evidence" value="ECO:0007669"/>
    <property type="project" value="InterPro"/>
</dbReference>
<evidence type="ECO:0000256" key="7">
    <source>
        <dbReference type="ARBA" id="ARBA00023136"/>
    </source>
</evidence>
<keyword evidence="4 9" id="KW-0812">Transmembrane</keyword>
<keyword evidence="5" id="KW-0256">Endoplasmic reticulum</keyword>
<dbReference type="GO" id="GO:0000045">
    <property type="term" value="P:autophagosome assembly"/>
    <property type="evidence" value="ECO:0007669"/>
    <property type="project" value="TreeGrafter"/>
</dbReference>